<gene>
    <name evidence="1" type="ORF">M9Y10_010735</name>
</gene>
<organism evidence="1 2">
    <name type="scientific">Tritrichomonas musculus</name>
    <dbReference type="NCBI Taxonomy" id="1915356"/>
    <lineage>
        <taxon>Eukaryota</taxon>
        <taxon>Metamonada</taxon>
        <taxon>Parabasalia</taxon>
        <taxon>Tritrichomonadida</taxon>
        <taxon>Tritrichomonadidae</taxon>
        <taxon>Tritrichomonas</taxon>
    </lineage>
</organism>
<dbReference type="InterPro" id="IPR053139">
    <property type="entry name" value="Surface_bspA-like"/>
</dbReference>
<reference evidence="1 2" key="1">
    <citation type="submission" date="2024-04" db="EMBL/GenBank/DDBJ databases">
        <title>Tritrichomonas musculus Genome.</title>
        <authorList>
            <person name="Alves-Ferreira E."/>
            <person name="Grigg M."/>
            <person name="Lorenzi H."/>
            <person name="Galac M."/>
        </authorList>
    </citation>
    <scope>NUCLEOTIDE SEQUENCE [LARGE SCALE GENOMIC DNA]</scope>
    <source>
        <strain evidence="1 2">EAF2021</strain>
    </source>
</reference>
<evidence type="ECO:0008006" key="3">
    <source>
        <dbReference type="Google" id="ProtNLM"/>
    </source>
</evidence>
<dbReference type="InterPro" id="IPR026906">
    <property type="entry name" value="LRR_5"/>
</dbReference>
<evidence type="ECO:0000313" key="1">
    <source>
        <dbReference type="EMBL" id="KAK8865199.1"/>
    </source>
</evidence>
<dbReference type="EMBL" id="JAPFFF010000016">
    <property type="protein sequence ID" value="KAK8865199.1"/>
    <property type="molecule type" value="Genomic_DNA"/>
</dbReference>
<dbReference type="Proteomes" id="UP001470230">
    <property type="component" value="Unassembled WGS sequence"/>
</dbReference>
<dbReference type="Pfam" id="PF13306">
    <property type="entry name" value="LRR_5"/>
    <property type="match status" value="6"/>
</dbReference>
<proteinExistence type="predicted"/>
<dbReference type="PANTHER" id="PTHR45661">
    <property type="entry name" value="SURFACE ANTIGEN"/>
    <property type="match status" value="1"/>
</dbReference>
<dbReference type="Gene3D" id="3.80.10.10">
    <property type="entry name" value="Ribonuclease Inhibitor"/>
    <property type="match status" value="4"/>
</dbReference>
<accession>A0ABR2ILN1</accession>
<dbReference type="PANTHER" id="PTHR45661:SF3">
    <property type="entry name" value="IG-LIKE DOMAIN-CONTAINING PROTEIN"/>
    <property type="match status" value="1"/>
</dbReference>
<dbReference type="InterPro" id="IPR032675">
    <property type="entry name" value="LRR_dom_sf"/>
</dbReference>
<name>A0ABR2ILN1_9EUKA</name>
<evidence type="ECO:0000313" key="2">
    <source>
        <dbReference type="Proteomes" id="UP001470230"/>
    </source>
</evidence>
<dbReference type="SUPFAM" id="SSF52058">
    <property type="entry name" value="L domain-like"/>
    <property type="match status" value="3"/>
</dbReference>
<sequence>MKPIYQQSNGLIYQLNKNDFTAELIYSPEATGKIFFPRSIEHESQEYILTRIGKNAFKNNYNIISVDFEQDSELQTICSNAFTKSSIKSITIPSKVEIIEDGWCKNMTFLHHIYLSPKNKNFKYLDENKNIIVGKSNPTNEIFDAIYVATCKNANITIPSTITEIRPYAFSNANLSRLTFEKDSKLKRIGREAFTSNFLKNIEIPSSVELLEDGWIGERKNQLTVKIHPENKFYKSLDDFLIVGKSNPDNDEYDVLVVANSDISEVFIPSSIKIIGSFAFNNCSNFPEVKFQNDSKLEIIGKSAFSMTQINSIKIPASVTQIGKHAFYSCRKLKSIDFDENSKLEKMPKKILVRSGIESLTVPKNVEIFEDKWNKDAYHLKDLNISKENQNLSYLDDKHKIVIGKSNLMKDEFDVLIFSSVDIQQAFIPSTIKYIKPYAFANCNKLKNIEFSEDTKIETFEHSLFIFCTSLERIKIPSSVKHICSQCFFACTNLNTVEIHQNSQLETIGRFAFFNNQIESLFFPSKLETLEDFWQSDMQNLVNIEISPENENFKYLDDEHKMIVRKTKFSNIFDVLIFACHDIKRAFIPSSIRYISANSFYSCTDLVDVEFEKNSELQIIGINAFSKTSIEKIIIPPHVKYICIHCFGMCQNLKKFHFEKNSEKKFFDYYMFDTSPIKSIMIPSKLQKLKKDWCAGNNSINEVIISPDNEYFSYIDDSHKLIACKSNKNDDKFDVLAFVCRDVKEVTIPETIRVIGPNSFSYGKIERIFIPKNVRIICFAAFFQCRNLKTIEFDESSELEKIQNNSLLFLSIKNIIFPRKIKKFDLDELIGCHDLKNIEFLGDEMELNGLFYIKKVIIISFPNSYKVIIRQNAIQSFNENISLFVNSNSFVDIID</sequence>
<protein>
    <recommendedName>
        <fullName evidence="3">Surface antigen BspA-like</fullName>
    </recommendedName>
</protein>
<comment type="caution">
    <text evidence="1">The sequence shown here is derived from an EMBL/GenBank/DDBJ whole genome shotgun (WGS) entry which is preliminary data.</text>
</comment>
<keyword evidence="2" id="KW-1185">Reference proteome</keyword>